<dbReference type="SUPFAM" id="SSF48452">
    <property type="entry name" value="TPR-like"/>
    <property type="match status" value="2"/>
</dbReference>
<evidence type="ECO:0000256" key="3">
    <source>
        <dbReference type="PROSITE-ProRule" id="PRU00339"/>
    </source>
</evidence>
<dbReference type="Gene3D" id="1.10.10.10">
    <property type="entry name" value="Winged helix-like DNA-binding domain superfamily/Winged helix DNA-binding domain"/>
    <property type="match status" value="1"/>
</dbReference>
<dbReference type="SUPFAM" id="SSF46894">
    <property type="entry name" value="C-terminal effector domain of the bipartite response regulators"/>
    <property type="match status" value="1"/>
</dbReference>
<dbReference type="InterPro" id="IPR019734">
    <property type="entry name" value="TPR_rpt"/>
</dbReference>
<keyword evidence="6" id="KW-1185">Reference proteome</keyword>
<dbReference type="PANTHER" id="PTHR45641">
    <property type="entry name" value="TETRATRICOPEPTIDE REPEAT PROTEIN (AFU_ORTHOLOGUE AFUA_6G03870)"/>
    <property type="match status" value="1"/>
</dbReference>
<dbReference type="KEGG" id="cbae:COR50_10855"/>
<evidence type="ECO:0000256" key="2">
    <source>
        <dbReference type="ARBA" id="ARBA00022803"/>
    </source>
</evidence>
<dbReference type="RefSeq" id="WP_098194001.1">
    <property type="nucleotide sequence ID" value="NZ_CP023777.1"/>
</dbReference>
<accession>A0A291QUV0</accession>
<dbReference type="Pfam" id="PF13424">
    <property type="entry name" value="TPR_12"/>
    <property type="match status" value="2"/>
</dbReference>
<dbReference type="Proteomes" id="UP000220133">
    <property type="component" value="Chromosome"/>
</dbReference>
<protein>
    <submittedName>
        <fullName evidence="5">Uncharacterized protein</fullName>
    </submittedName>
</protein>
<dbReference type="AlphaFoldDB" id="A0A291QUV0"/>
<keyword evidence="4" id="KW-1133">Transmembrane helix</keyword>
<organism evidence="5 6">
    <name type="scientific">Chitinophaga caeni</name>
    <dbReference type="NCBI Taxonomy" id="2029983"/>
    <lineage>
        <taxon>Bacteria</taxon>
        <taxon>Pseudomonadati</taxon>
        <taxon>Bacteroidota</taxon>
        <taxon>Chitinophagia</taxon>
        <taxon>Chitinophagales</taxon>
        <taxon>Chitinophagaceae</taxon>
        <taxon>Chitinophaga</taxon>
    </lineage>
</organism>
<dbReference type="Gene3D" id="1.25.40.10">
    <property type="entry name" value="Tetratricopeptide repeat domain"/>
    <property type="match status" value="2"/>
</dbReference>
<sequence>MKIPSLIISLFIIIQNPGRAQIPNNIPLEHSFRDTLEDAHFLAMKDSLSSAMENKQPVAAGEYLREMGRVCFHMGHYPQALDYLLQAAKICEAAGAHRLLAEVLNDMGTLYYYTRQPLIARDRYDQALTIYKKLNDPNGMAYTFGVIGHLYEKQQRYDSAFFFQDKALQYYGLDQNEAGMAKIYENLGSIHEDLEHFDSAYHYFKKSLDLGLLHGDTLSSIETYNNLGDILRKTGQYRAGLTMTQKALDIALAKNEGYQVSSAYRDLAKAYHLLGKDDSAFILLEQARSQLLDIYSQDGGKQLAFLQTMFDIGKKNTEIEQLRNTRKSILFFIIGGILIVLLATVIISRQRLRIKHTALLRQQEQQRYRSQTDLLQLKEESLKQELEVRSKVLNTHTLHIIQKNQLLEDIHGKIHEMIKDERRDQKKQLKQLQQLIHHNFNHDQHWEEFRGIFEQIHESFFDKLKLHCDHLTANDLRLIALLKMNMSSTDIATLLGISPDSLRVLRYRLRKKLQLQQGENLVLFIQSL</sequence>
<proteinExistence type="predicted"/>
<dbReference type="OrthoDB" id="1523128at2"/>
<evidence type="ECO:0000256" key="1">
    <source>
        <dbReference type="ARBA" id="ARBA00022737"/>
    </source>
</evidence>
<dbReference type="Pfam" id="PF13181">
    <property type="entry name" value="TPR_8"/>
    <property type="match status" value="2"/>
</dbReference>
<feature type="transmembrane region" description="Helical" evidence="4">
    <location>
        <begin position="329"/>
        <end position="347"/>
    </location>
</feature>
<evidence type="ECO:0000256" key="4">
    <source>
        <dbReference type="SAM" id="Phobius"/>
    </source>
</evidence>
<feature type="repeat" description="TPR" evidence="3">
    <location>
        <begin position="181"/>
        <end position="214"/>
    </location>
</feature>
<dbReference type="PROSITE" id="PS50005">
    <property type="entry name" value="TPR"/>
    <property type="match status" value="1"/>
</dbReference>
<dbReference type="InterPro" id="IPR016032">
    <property type="entry name" value="Sig_transdc_resp-reg_C-effctor"/>
</dbReference>
<keyword evidence="1" id="KW-0677">Repeat</keyword>
<keyword evidence="4" id="KW-0472">Membrane</keyword>
<evidence type="ECO:0000313" key="5">
    <source>
        <dbReference type="EMBL" id="ATL47624.1"/>
    </source>
</evidence>
<dbReference type="GO" id="GO:0003677">
    <property type="term" value="F:DNA binding"/>
    <property type="evidence" value="ECO:0007669"/>
    <property type="project" value="InterPro"/>
</dbReference>
<dbReference type="GO" id="GO:0006355">
    <property type="term" value="P:regulation of DNA-templated transcription"/>
    <property type="evidence" value="ECO:0007669"/>
    <property type="project" value="InterPro"/>
</dbReference>
<dbReference type="SMART" id="SM00028">
    <property type="entry name" value="TPR"/>
    <property type="match status" value="6"/>
</dbReference>
<gene>
    <name evidence="5" type="ORF">COR50_10855</name>
</gene>
<reference evidence="5 6" key="1">
    <citation type="submission" date="2017-10" db="EMBL/GenBank/DDBJ databases">
        <title>Paenichitinophaga pekingensis gen. nov., sp. nov., isolated from activated sludge.</title>
        <authorList>
            <person name="Jin D."/>
            <person name="Kong X."/>
            <person name="Deng Y."/>
            <person name="Bai Z."/>
        </authorList>
    </citation>
    <scope>NUCLEOTIDE SEQUENCE [LARGE SCALE GENOMIC DNA]</scope>
    <source>
        <strain evidence="5 6">13</strain>
    </source>
</reference>
<name>A0A291QUV0_9BACT</name>
<keyword evidence="2 3" id="KW-0802">TPR repeat</keyword>
<dbReference type="EMBL" id="CP023777">
    <property type="protein sequence ID" value="ATL47624.1"/>
    <property type="molecule type" value="Genomic_DNA"/>
</dbReference>
<keyword evidence="4" id="KW-0812">Transmembrane</keyword>
<evidence type="ECO:0000313" key="6">
    <source>
        <dbReference type="Proteomes" id="UP000220133"/>
    </source>
</evidence>
<dbReference type="InterPro" id="IPR011990">
    <property type="entry name" value="TPR-like_helical_dom_sf"/>
</dbReference>
<dbReference type="InterPro" id="IPR036388">
    <property type="entry name" value="WH-like_DNA-bd_sf"/>
</dbReference>